<dbReference type="Proteomes" id="UP000658225">
    <property type="component" value="Unassembled WGS sequence"/>
</dbReference>
<name>A0A927R542_9BACL</name>
<organism evidence="2 3">
    <name type="scientific">Sporosarcina limicola</name>
    <dbReference type="NCBI Taxonomy" id="34101"/>
    <lineage>
        <taxon>Bacteria</taxon>
        <taxon>Bacillati</taxon>
        <taxon>Bacillota</taxon>
        <taxon>Bacilli</taxon>
        <taxon>Bacillales</taxon>
        <taxon>Caryophanaceae</taxon>
        <taxon>Sporosarcina</taxon>
    </lineage>
</organism>
<gene>
    <name evidence="2" type="ORF">H4683_002708</name>
</gene>
<dbReference type="GO" id="GO:0016747">
    <property type="term" value="F:acyltransferase activity, transferring groups other than amino-acyl groups"/>
    <property type="evidence" value="ECO:0007669"/>
    <property type="project" value="InterPro"/>
</dbReference>
<dbReference type="RefSeq" id="WP_192599297.1">
    <property type="nucleotide sequence ID" value="NZ_JADBEL010000015.1"/>
</dbReference>
<feature type="domain" description="N-acetyltransferase" evidence="1">
    <location>
        <begin position="13"/>
        <end position="179"/>
    </location>
</feature>
<dbReference type="EMBL" id="JADBEL010000015">
    <property type="protein sequence ID" value="MBE1555588.1"/>
    <property type="molecule type" value="Genomic_DNA"/>
</dbReference>
<protein>
    <recommendedName>
        <fullName evidence="1">N-acetyltransferase domain-containing protein</fullName>
    </recommendedName>
</protein>
<dbReference type="Gene3D" id="3.40.630.30">
    <property type="match status" value="1"/>
</dbReference>
<dbReference type="AlphaFoldDB" id="A0A927R542"/>
<evidence type="ECO:0000313" key="3">
    <source>
        <dbReference type="Proteomes" id="UP000658225"/>
    </source>
</evidence>
<accession>A0A927R542</accession>
<sequence length="228" mass="26116">MNRRHVLESGHEITFKRMTVENLDEILSLQRKVIAALATESFLQPLTTEEFLFVLNGSGLMIGAYIDGQLIAFRAMLEPELDDEHLGKDAGLPKSEWPLVLYSEITNVDPDYQGNGLQLLLGNIIMEQVDNKQFRYICTTVAPFNIASLKDKFALGLHIVALKVKYGNLLRYILMKDLTQPLEVRYVLEVGLIAMVNTEEQQQYLNEGWIGVGMLRIEEVWYVRFEKH</sequence>
<comment type="caution">
    <text evidence="2">The sequence shown here is derived from an EMBL/GenBank/DDBJ whole genome shotgun (WGS) entry which is preliminary data.</text>
</comment>
<keyword evidence="3" id="KW-1185">Reference proteome</keyword>
<dbReference type="SUPFAM" id="SSF55729">
    <property type="entry name" value="Acyl-CoA N-acyltransferases (Nat)"/>
    <property type="match status" value="1"/>
</dbReference>
<dbReference type="InterPro" id="IPR000182">
    <property type="entry name" value="GNAT_dom"/>
</dbReference>
<dbReference type="InterPro" id="IPR016181">
    <property type="entry name" value="Acyl_CoA_acyltransferase"/>
</dbReference>
<evidence type="ECO:0000313" key="2">
    <source>
        <dbReference type="EMBL" id="MBE1555588.1"/>
    </source>
</evidence>
<dbReference type="PROSITE" id="PS51186">
    <property type="entry name" value="GNAT"/>
    <property type="match status" value="1"/>
</dbReference>
<reference evidence="2" key="1">
    <citation type="submission" date="2020-10" db="EMBL/GenBank/DDBJ databases">
        <title>Genomic Encyclopedia of Type Strains, Phase IV (KMG-IV): sequencing the most valuable type-strain genomes for metagenomic binning, comparative biology and taxonomic classification.</title>
        <authorList>
            <person name="Goeker M."/>
        </authorList>
    </citation>
    <scope>NUCLEOTIDE SEQUENCE</scope>
    <source>
        <strain evidence="2">DSM 13886</strain>
    </source>
</reference>
<proteinExistence type="predicted"/>
<evidence type="ECO:0000259" key="1">
    <source>
        <dbReference type="PROSITE" id="PS51186"/>
    </source>
</evidence>